<dbReference type="RefSeq" id="WP_248909092.1">
    <property type="nucleotide sequence ID" value="NZ_CP109979.1"/>
</dbReference>
<evidence type="ECO:0000256" key="1">
    <source>
        <dbReference type="SAM" id="Phobius"/>
    </source>
</evidence>
<gene>
    <name evidence="2" type="ORF">ACFQL7_17495</name>
</gene>
<dbReference type="InterPro" id="IPR046506">
    <property type="entry name" value="DUF6684"/>
</dbReference>
<dbReference type="GeneID" id="76201147"/>
<dbReference type="AlphaFoldDB" id="A0ABD5YXW2"/>
<evidence type="ECO:0000313" key="3">
    <source>
        <dbReference type="Proteomes" id="UP001596417"/>
    </source>
</evidence>
<name>A0ABD5YXW2_9EURY</name>
<keyword evidence="1" id="KW-0812">Transmembrane</keyword>
<keyword evidence="3" id="KW-1185">Reference proteome</keyword>
<keyword evidence="1" id="KW-0472">Membrane</keyword>
<dbReference type="EMBL" id="JBHTAX010000001">
    <property type="protein sequence ID" value="MFC7191415.1"/>
    <property type="molecule type" value="Genomic_DNA"/>
</dbReference>
<sequence length="129" mass="14669">MVTAIEQPHSDTLFVFSELEDSGDSVRVTGMTDGVLEYTTHNDFTPPHKGPPMGRYALNRETLLDVTVNIIPLFIILFYLVLFIVYDPYRWEPLIIGVSLILLIIPFVLLALVTYIAGRTIEQEETQQQ</sequence>
<accession>A0ABD5YXW2</accession>
<comment type="caution">
    <text evidence="2">The sequence shown here is derived from an EMBL/GenBank/DDBJ whole genome shotgun (WGS) entry which is preliminary data.</text>
</comment>
<keyword evidence="1" id="KW-1133">Transmembrane helix</keyword>
<feature type="transmembrane region" description="Helical" evidence="1">
    <location>
        <begin position="63"/>
        <end position="82"/>
    </location>
</feature>
<dbReference type="Proteomes" id="UP001596417">
    <property type="component" value="Unassembled WGS sequence"/>
</dbReference>
<dbReference type="Pfam" id="PF20389">
    <property type="entry name" value="DUF6684"/>
    <property type="match status" value="1"/>
</dbReference>
<organism evidence="2 3">
    <name type="scientific">Halocatena marina</name>
    <dbReference type="NCBI Taxonomy" id="2934937"/>
    <lineage>
        <taxon>Archaea</taxon>
        <taxon>Methanobacteriati</taxon>
        <taxon>Methanobacteriota</taxon>
        <taxon>Stenosarchaea group</taxon>
        <taxon>Halobacteria</taxon>
        <taxon>Halobacteriales</taxon>
        <taxon>Natronomonadaceae</taxon>
        <taxon>Halocatena</taxon>
    </lineage>
</organism>
<protein>
    <submittedName>
        <fullName evidence="2">DUF6684 family protein</fullName>
    </submittedName>
</protein>
<feature type="transmembrane region" description="Helical" evidence="1">
    <location>
        <begin position="94"/>
        <end position="117"/>
    </location>
</feature>
<reference evidence="2 3" key="1">
    <citation type="journal article" date="2019" name="Int. J. Syst. Evol. Microbiol.">
        <title>The Global Catalogue of Microorganisms (GCM) 10K type strain sequencing project: providing services to taxonomists for standard genome sequencing and annotation.</title>
        <authorList>
            <consortium name="The Broad Institute Genomics Platform"/>
            <consortium name="The Broad Institute Genome Sequencing Center for Infectious Disease"/>
            <person name="Wu L."/>
            <person name="Ma J."/>
        </authorList>
    </citation>
    <scope>NUCLEOTIDE SEQUENCE [LARGE SCALE GENOMIC DNA]</scope>
    <source>
        <strain evidence="2 3">RDMS1</strain>
    </source>
</reference>
<evidence type="ECO:0000313" key="2">
    <source>
        <dbReference type="EMBL" id="MFC7191415.1"/>
    </source>
</evidence>
<proteinExistence type="predicted"/>